<keyword evidence="5" id="KW-1185">Reference proteome</keyword>
<accession>A0AAN6PI75</accession>
<dbReference type="InterPro" id="IPR027417">
    <property type="entry name" value="P-loop_NTPase"/>
</dbReference>
<dbReference type="PANTHER" id="PTHR10039">
    <property type="entry name" value="AMELOGENIN"/>
    <property type="match status" value="1"/>
</dbReference>
<evidence type="ECO:0000256" key="1">
    <source>
        <dbReference type="ARBA" id="ARBA00022737"/>
    </source>
</evidence>
<organism evidence="4 5">
    <name type="scientific">Parachaetomium inaequale</name>
    <dbReference type="NCBI Taxonomy" id="2588326"/>
    <lineage>
        <taxon>Eukaryota</taxon>
        <taxon>Fungi</taxon>
        <taxon>Dikarya</taxon>
        <taxon>Ascomycota</taxon>
        <taxon>Pezizomycotina</taxon>
        <taxon>Sordariomycetes</taxon>
        <taxon>Sordariomycetidae</taxon>
        <taxon>Sordariales</taxon>
        <taxon>Chaetomiaceae</taxon>
        <taxon>Parachaetomium</taxon>
    </lineage>
</organism>
<protein>
    <recommendedName>
        <fullName evidence="3">NACHT domain-containing protein</fullName>
    </recommendedName>
</protein>
<dbReference type="Proteomes" id="UP001303115">
    <property type="component" value="Unassembled WGS sequence"/>
</dbReference>
<dbReference type="AlphaFoldDB" id="A0AAN6PI75"/>
<feature type="compositionally biased region" description="Polar residues" evidence="2">
    <location>
        <begin position="316"/>
        <end position="326"/>
    </location>
</feature>
<dbReference type="EMBL" id="MU854357">
    <property type="protein sequence ID" value="KAK4041418.1"/>
    <property type="molecule type" value="Genomic_DNA"/>
</dbReference>
<dbReference type="InterPro" id="IPR016181">
    <property type="entry name" value="Acyl_CoA_acyltransferase"/>
</dbReference>
<keyword evidence="1" id="KW-0677">Repeat</keyword>
<feature type="compositionally biased region" description="Polar residues" evidence="2">
    <location>
        <begin position="1262"/>
        <end position="1273"/>
    </location>
</feature>
<name>A0AAN6PI75_9PEZI</name>
<dbReference type="Pfam" id="PF24883">
    <property type="entry name" value="NPHP3_N"/>
    <property type="match status" value="1"/>
</dbReference>
<feature type="domain" description="NACHT" evidence="3">
    <location>
        <begin position="485"/>
        <end position="625"/>
    </location>
</feature>
<dbReference type="SUPFAM" id="SSF52540">
    <property type="entry name" value="P-loop containing nucleoside triphosphate hydrolases"/>
    <property type="match status" value="1"/>
</dbReference>
<feature type="region of interest" description="Disordered" evidence="2">
    <location>
        <begin position="289"/>
        <end position="332"/>
    </location>
</feature>
<dbReference type="Gene3D" id="3.40.50.300">
    <property type="entry name" value="P-loop containing nucleotide triphosphate hydrolases"/>
    <property type="match status" value="1"/>
</dbReference>
<dbReference type="InterPro" id="IPR056884">
    <property type="entry name" value="NPHP3-like_N"/>
</dbReference>
<evidence type="ECO:0000259" key="3">
    <source>
        <dbReference type="PROSITE" id="PS50837"/>
    </source>
</evidence>
<feature type="region of interest" description="Disordered" evidence="2">
    <location>
        <begin position="1254"/>
        <end position="1273"/>
    </location>
</feature>
<dbReference type="InterPro" id="IPR007111">
    <property type="entry name" value="NACHT_NTPase"/>
</dbReference>
<dbReference type="PROSITE" id="PS50837">
    <property type="entry name" value="NACHT"/>
    <property type="match status" value="1"/>
</dbReference>
<dbReference type="SUPFAM" id="SSF55729">
    <property type="entry name" value="Acyl-CoA N-acyltransferases (Nat)"/>
    <property type="match status" value="1"/>
</dbReference>
<sequence>MTAKPRLRIREATLADFDAVVDVHFAAFDDNVMNQLMYPGGVSADARKTFGTRIFKRPAPEDGEAGAARKGQPFVYVAEYLPEDGSIDGPGEIVAYAKWLLHREPQPEEEWRGEEFNAAPEAWGKGCDVAVVNAFIGEMTRVQRDHAKGEAALYLGVLACSPTRQRSGAGSALVEWGVNLADSLGLPSRVEASPVGYGLYRKFGYEDVAVVDVQVTETWGVANTDGSYWGTNNAIALAGPLVDGAHRTVIMRRPPKNHTEAVTCSATFRRFHWQPSRRPFAPITMRRDLAASRTQKAATPRSDHHTTEQPRLPASTFATRPATSSGNGWGPSRNMDPLSAAANILAIIHTANKGCQKVISELEDILPPECLLATQSKRKAILTALNWLLKESRAKTLLEELREYKSTIALALTTDSSLDIKETKANTEKIYAALTDVQEQNVYNWLYATDPSDLHEKSCDTYEPGTAEWLFRSPEWESWLEETTRCLWVHGIPGAGKTIFASHLIEEVRDHCQGRGPGYACVYYYCYFGHAQDETAPFLRWILLELCRQLGRVPLAVHELYRRGGNPTPRNLLATLEKVVQAFNRVFVFVDAVDESLHRENLLRVLRDLAADARFENLRLLATSREYIDIEDVMRDVSTPISMRNPLLDDDITLYVEARLKSHARLRRWPPEIQLEVVQALSTEANGMFRWVVCQIDALQRLKPEIRIIQSALANLPKTLDETYERVFLRIPEDARLFVQHVLHWISTHRVIHQAIPGVDRMATCDFSRIDVPHAADIPLTVLFGAVQQILAREEACDPLFLDGYVLDEELLREYCGCLVTLTAYPIRSNGLTTAEMPVVSFAHYTVLEFLESRRIRSGPAAPFALDRDRVFVEHAIVLFLGAAASVDRWPLEIPEKPGADVYSDFDRYCAQSSAMLLHWHTAMLASSGTTSWLSPASQLLQVRASSIGSLFWYPPETLLRLENPISPAINGLRRAYNLRLLSPPPESHLEPLVRMLQVDERGHLARILLSSLNRTSEDLACQVDLEFQPGAFFKALGEPRDQGADAARLSEIIRFRGSVLEFHAHLPCGTWEQPCQGLYNILDFAVGKFDPSTLMLFVIANHLHTDRSDPGFQCWGCLVLKRLLQLGAQATAAGYAIGALQMATALLDLAGVTILLEAGIDPNDIGDLRGEIGTPDKGPMFKSFNRIRGRSPLNILREKHVVHLKTKNVWFQRFKPSPAESLDEVLTRYGARDFTTSSDPDLSLATGMGTMSIAEDGNDDSMVQQEASAVSP</sequence>
<evidence type="ECO:0000256" key="2">
    <source>
        <dbReference type="SAM" id="MobiDB-lite"/>
    </source>
</evidence>
<comment type="caution">
    <text evidence="4">The sequence shown here is derived from an EMBL/GenBank/DDBJ whole genome shotgun (WGS) entry which is preliminary data.</text>
</comment>
<evidence type="ECO:0000313" key="5">
    <source>
        <dbReference type="Proteomes" id="UP001303115"/>
    </source>
</evidence>
<dbReference type="Gene3D" id="3.40.630.30">
    <property type="match status" value="1"/>
</dbReference>
<evidence type="ECO:0000313" key="4">
    <source>
        <dbReference type="EMBL" id="KAK4041418.1"/>
    </source>
</evidence>
<dbReference type="PANTHER" id="PTHR10039:SF16">
    <property type="entry name" value="GPI INOSITOL-DEACYLASE"/>
    <property type="match status" value="1"/>
</dbReference>
<gene>
    <name evidence="4" type="ORF">C8A01DRAFT_45381</name>
</gene>
<reference evidence="5" key="1">
    <citation type="journal article" date="2023" name="Mol. Phylogenet. Evol.">
        <title>Genome-scale phylogeny and comparative genomics of the fungal order Sordariales.</title>
        <authorList>
            <person name="Hensen N."/>
            <person name="Bonometti L."/>
            <person name="Westerberg I."/>
            <person name="Brannstrom I.O."/>
            <person name="Guillou S."/>
            <person name="Cros-Aarteil S."/>
            <person name="Calhoun S."/>
            <person name="Haridas S."/>
            <person name="Kuo A."/>
            <person name="Mondo S."/>
            <person name="Pangilinan J."/>
            <person name="Riley R."/>
            <person name="LaButti K."/>
            <person name="Andreopoulos B."/>
            <person name="Lipzen A."/>
            <person name="Chen C."/>
            <person name="Yan M."/>
            <person name="Daum C."/>
            <person name="Ng V."/>
            <person name="Clum A."/>
            <person name="Steindorff A."/>
            <person name="Ohm R.A."/>
            <person name="Martin F."/>
            <person name="Silar P."/>
            <person name="Natvig D.O."/>
            <person name="Lalanne C."/>
            <person name="Gautier V."/>
            <person name="Ament-Velasquez S.L."/>
            <person name="Kruys A."/>
            <person name="Hutchinson M.I."/>
            <person name="Powell A.J."/>
            <person name="Barry K."/>
            <person name="Miller A.N."/>
            <person name="Grigoriev I.V."/>
            <person name="Debuchy R."/>
            <person name="Gladieux P."/>
            <person name="Hiltunen Thoren M."/>
            <person name="Johannesson H."/>
        </authorList>
    </citation>
    <scope>NUCLEOTIDE SEQUENCE [LARGE SCALE GENOMIC DNA]</scope>
    <source>
        <strain evidence="5">CBS 284.82</strain>
    </source>
</reference>
<proteinExistence type="predicted"/>